<proteinExistence type="predicted"/>
<comment type="caution">
    <text evidence="1">The sequence shown here is derived from an EMBL/GenBank/DDBJ whole genome shotgun (WGS) entry which is preliminary data.</text>
</comment>
<reference evidence="1" key="1">
    <citation type="submission" date="2022-11" db="EMBL/GenBank/DDBJ databases">
        <title>Nonomuraea corallina sp. nov., a new species of the genus Nonomuraea isolated from sea side sediment in Thai sea.</title>
        <authorList>
            <person name="Ngamcharungchit C."/>
            <person name="Matsumoto A."/>
            <person name="Suriyachadkun C."/>
            <person name="Panbangred W."/>
            <person name="Inahashi Y."/>
            <person name="Intra B."/>
        </authorList>
    </citation>
    <scope>NUCLEOTIDE SEQUENCE</scope>
    <source>
        <strain evidence="1">MCN248</strain>
    </source>
</reference>
<dbReference type="EMBL" id="JAPNNL010000081">
    <property type="protein sequence ID" value="MDA0635788.1"/>
    <property type="molecule type" value="Genomic_DNA"/>
</dbReference>
<accession>A0ABT4SEZ8</accession>
<name>A0ABT4SEZ8_9ACTN</name>
<sequence length="131" mass="14432">MDIPPIVCDMSAARDTPQQRLAEYGRLFGRALTARERTAGGVRFRFRADGPDGPDGLEEWVRDLAAREKACCAFFSSEVTASAGEVVWDLTVPADEMAEAILEEFFQLPETAAAGPDEPLRRLADRGLRFV</sequence>
<dbReference type="Proteomes" id="UP001144036">
    <property type="component" value="Unassembled WGS sequence"/>
</dbReference>
<dbReference type="RefSeq" id="WP_270156641.1">
    <property type="nucleotide sequence ID" value="NZ_JAPNNL010000081.1"/>
</dbReference>
<gene>
    <name evidence="1" type="ORF">OUY22_20400</name>
</gene>
<evidence type="ECO:0000313" key="2">
    <source>
        <dbReference type="Proteomes" id="UP001144036"/>
    </source>
</evidence>
<organism evidence="1 2">
    <name type="scientific">Nonomuraea corallina</name>
    <dbReference type="NCBI Taxonomy" id="2989783"/>
    <lineage>
        <taxon>Bacteria</taxon>
        <taxon>Bacillati</taxon>
        <taxon>Actinomycetota</taxon>
        <taxon>Actinomycetes</taxon>
        <taxon>Streptosporangiales</taxon>
        <taxon>Streptosporangiaceae</taxon>
        <taxon>Nonomuraea</taxon>
    </lineage>
</organism>
<protein>
    <submittedName>
        <fullName evidence="1">Uncharacterized protein</fullName>
    </submittedName>
</protein>
<evidence type="ECO:0000313" key="1">
    <source>
        <dbReference type="EMBL" id="MDA0635788.1"/>
    </source>
</evidence>
<keyword evidence="2" id="KW-1185">Reference proteome</keyword>